<protein>
    <submittedName>
        <fullName evidence="1">Cholinergic receptor, nicotinic, alpha 7like [Saccoglossus kowalevskii]</fullName>
    </submittedName>
</protein>
<keyword evidence="1" id="KW-0675">Receptor</keyword>
<dbReference type="GO" id="GO:0016020">
    <property type="term" value="C:membrane"/>
    <property type="evidence" value="ECO:0007669"/>
    <property type="project" value="InterPro"/>
</dbReference>
<dbReference type="Gene3D" id="2.70.170.10">
    <property type="entry name" value="Neurotransmitter-gated ion-channel ligand-binding domain"/>
    <property type="match status" value="1"/>
</dbReference>
<name>A0A0K2T1C9_LEPSM</name>
<evidence type="ECO:0000313" key="1">
    <source>
        <dbReference type="EMBL" id="CDW19387.1"/>
    </source>
</evidence>
<dbReference type="AlphaFoldDB" id="A0A0K2T1C9"/>
<dbReference type="SUPFAM" id="SSF63712">
    <property type="entry name" value="Nicotinic receptor ligand binding domain-like"/>
    <property type="match status" value="1"/>
</dbReference>
<dbReference type="InterPro" id="IPR036734">
    <property type="entry name" value="Neur_chan_lig-bd_sf"/>
</dbReference>
<accession>A0A0K2T1C9</accession>
<sequence>MNCSFTYTPWTHNSATIDLRKLGETDSVDLSKYDNENCPVKLINGETKLWSEYYGHQNYGYLYIKYLFLLQRNWLVQSYDKHVVQAPS</sequence>
<proteinExistence type="predicted"/>
<reference evidence="1" key="1">
    <citation type="submission" date="2014-05" db="EMBL/GenBank/DDBJ databases">
        <authorList>
            <person name="Chronopoulou M."/>
        </authorList>
    </citation>
    <scope>NUCLEOTIDE SEQUENCE</scope>
    <source>
        <tissue evidence="1">Whole organism</tissue>
    </source>
</reference>
<dbReference type="GO" id="GO:0005230">
    <property type="term" value="F:extracellular ligand-gated monoatomic ion channel activity"/>
    <property type="evidence" value="ECO:0007669"/>
    <property type="project" value="InterPro"/>
</dbReference>
<dbReference type="OrthoDB" id="5975154at2759"/>
<organism evidence="1">
    <name type="scientific">Lepeophtheirus salmonis</name>
    <name type="common">Salmon louse</name>
    <name type="synonym">Caligus salmonis</name>
    <dbReference type="NCBI Taxonomy" id="72036"/>
    <lineage>
        <taxon>Eukaryota</taxon>
        <taxon>Metazoa</taxon>
        <taxon>Ecdysozoa</taxon>
        <taxon>Arthropoda</taxon>
        <taxon>Crustacea</taxon>
        <taxon>Multicrustacea</taxon>
        <taxon>Hexanauplia</taxon>
        <taxon>Copepoda</taxon>
        <taxon>Siphonostomatoida</taxon>
        <taxon>Caligidae</taxon>
        <taxon>Lepeophtheirus</taxon>
    </lineage>
</organism>
<dbReference type="EMBL" id="HACA01002026">
    <property type="protein sequence ID" value="CDW19387.1"/>
    <property type="molecule type" value="Transcribed_RNA"/>
</dbReference>